<name>E9G976_DAPPU</name>
<organism evidence="1 2">
    <name type="scientific">Daphnia pulex</name>
    <name type="common">Water flea</name>
    <dbReference type="NCBI Taxonomy" id="6669"/>
    <lineage>
        <taxon>Eukaryota</taxon>
        <taxon>Metazoa</taxon>
        <taxon>Ecdysozoa</taxon>
        <taxon>Arthropoda</taxon>
        <taxon>Crustacea</taxon>
        <taxon>Branchiopoda</taxon>
        <taxon>Diplostraca</taxon>
        <taxon>Cladocera</taxon>
        <taxon>Anomopoda</taxon>
        <taxon>Daphniidae</taxon>
        <taxon>Daphnia</taxon>
    </lineage>
</organism>
<accession>E9G976</accession>
<dbReference type="PhylomeDB" id="E9G976"/>
<dbReference type="HOGENOM" id="CLU_1572188_0_0_1"/>
<sequence>MPRREDKTDEMPSVNSVSSLLQLSVAHIVTRIENFDTPANSTTNSVMGELGNLFHQLPSSLLEQVIIAYATNGIDRPEAFVLEYLISKHLKFARFHVYSEGYLTVFPRFENLISLVLRYTAADSDCLRELGIHCKNLRILDVFDCRHCDSVTVLPESEIALYRNNEEKRN</sequence>
<dbReference type="KEGG" id="dpx:DAPPUDRAFT_239399"/>
<dbReference type="InParanoid" id="E9G976"/>
<evidence type="ECO:0000313" key="2">
    <source>
        <dbReference type="Proteomes" id="UP000000305"/>
    </source>
</evidence>
<dbReference type="InterPro" id="IPR032675">
    <property type="entry name" value="LRR_dom_sf"/>
</dbReference>
<dbReference type="EMBL" id="GL732535">
    <property type="protein sequence ID" value="EFX84137.1"/>
    <property type="molecule type" value="Genomic_DNA"/>
</dbReference>
<reference evidence="1 2" key="1">
    <citation type="journal article" date="2011" name="Science">
        <title>The ecoresponsive genome of Daphnia pulex.</title>
        <authorList>
            <person name="Colbourne J.K."/>
            <person name="Pfrender M.E."/>
            <person name="Gilbert D."/>
            <person name="Thomas W.K."/>
            <person name="Tucker A."/>
            <person name="Oakley T.H."/>
            <person name="Tokishita S."/>
            <person name="Aerts A."/>
            <person name="Arnold G.J."/>
            <person name="Basu M.K."/>
            <person name="Bauer D.J."/>
            <person name="Caceres C.E."/>
            <person name="Carmel L."/>
            <person name="Casola C."/>
            <person name="Choi J.H."/>
            <person name="Detter J.C."/>
            <person name="Dong Q."/>
            <person name="Dusheyko S."/>
            <person name="Eads B.D."/>
            <person name="Frohlich T."/>
            <person name="Geiler-Samerotte K.A."/>
            <person name="Gerlach D."/>
            <person name="Hatcher P."/>
            <person name="Jogdeo S."/>
            <person name="Krijgsveld J."/>
            <person name="Kriventseva E.V."/>
            <person name="Kultz D."/>
            <person name="Laforsch C."/>
            <person name="Lindquist E."/>
            <person name="Lopez J."/>
            <person name="Manak J.R."/>
            <person name="Muller J."/>
            <person name="Pangilinan J."/>
            <person name="Patwardhan R.P."/>
            <person name="Pitluck S."/>
            <person name="Pritham E.J."/>
            <person name="Rechtsteiner A."/>
            <person name="Rho M."/>
            <person name="Rogozin I.B."/>
            <person name="Sakarya O."/>
            <person name="Salamov A."/>
            <person name="Schaack S."/>
            <person name="Shapiro H."/>
            <person name="Shiga Y."/>
            <person name="Skalitzky C."/>
            <person name="Smith Z."/>
            <person name="Souvorov A."/>
            <person name="Sung W."/>
            <person name="Tang Z."/>
            <person name="Tsuchiya D."/>
            <person name="Tu H."/>
            <person name="Vos H."/>
            <person name="Wang M."/>
            <person name="Wolf Y.I."/>
            <person name="Yamagata H."/>
            <person name="Yamada T."/>
            <person name="Ye Y."/>
            <person name="Shaw J.R."/>
            <person name="Andrews J."/>
            <person name="Crease T.J."/>
            <person name="Tang H."/>
            <person name="Lucas S.M."/>
            <person name="Robertson H.M."/>
            <person name="Bork P."/>
            <person name="Koonin E.V."/>
            <person name="Zdobnov E.M."/>
            <person name="Grigoriev I.V."/>
            <person name="Lynch M."/>
            <person name="Boore J.L."/>
        </authorList>
    </citation>
    <scope>NUCLEOTIDE SEQUENCE [LARGE SCALE GENOMIC DNA]</scope>
</reference>
<proteinExistence type="predicted"/>
<dbReference type="AlphaFoldDB" id="E9G976"/>
<protein>
    <submittedName>
        <fullName evidence="1">Uncharacterized protein</fullName>
    </submittedName>
</protein>
<keyword evidence="2" id="KW-1185">Reference proteome</keyword>
<dbReference type="Proteomes" id="UP000000305">
    <property type="component" value="Unassembled WGS sequence"/>
</dbReference>
<dbReference type="SUPFAM" id="SSF52047">
    <property type="entry name" value="RNI-like"/>
    <property type="match status" value="1"/>
</dbReference>
<gene>
    <name evidence="1" type="ORF">DAPPUDRAFT_239399</name>
</gene>
<dbReference type="Gene3D" id="3.80.10.10">
    <property type="entry name" value="Ribonuclease Inhibitor"/>
    <property type="match status" value="1"/>
</dbReference>
<evidence type="ECO:0000313" key="1">
    <source>
        <dbReference type="EMBL" id="EFX84137.1"/>
    </source>
</evidence>